<sequence length="60" mass="7239">MDSSNLERRKKPLRLFRFCHQTQPDFPQQSSYYNILLAGKKTSGPTLMRQIMYFMRKKKP</sequence>
<dbReference type="Proteomes" id="UP000887569">
    <property type="component" value="Unplaced"/>
</dbReference>
<evidence type="ECO:0000313" key="2">
    <source>
        <dbReference type="WBParaSite" id="PgR016_g118_t01"/>
    </source>
</evidence>
<evidence type="ECO:0000313" key="3">
    <source>
        <dbReference type="WBParaSite" id="PgR016_g118_t02"/>
    </source>
</evidence>
<protein>
    <submittedName>
        <fullName evidence="2 3">Uncharacterized protein</fullName>
    </submittedName>
</protein>
<keyword evidence="1" id="KW-1185">Reference proteome</keyword>
<organism evidence="1 2">
    <name type="scientific">Parascaris univalens</name>
    <name type="common">Nematode worm</name>
    <dbReference type="NCBI Taxonomy" id="6257"/>
    <lineage>
        <taxon>Eukaryota</taxon>
        <taxon>Metazoa</taxon>
        <taxon>Ecdysozoa</taxon>
        <taxon>Nematoda</taxon>
        <taxon>Chromadorea</taxon>
        <taxon>Rhabditida</taxon>
        <taxon>Spirurina</taxon>
        <taxon>Ascaridomorpha</taxon>
        <taxon>Ascaridoidea</taxon>
        <taxon>Ascarididae</taxon>
        <taxon>Parascaris</taxon>
    </lineage>
</organism>
<dbReference type="WBParaSite" id="PgR016_g118_t02">
    <property type="protein sequence ID" value="PgR016_g118_t02"/>
    <property type="gene ID" value="PgR016_g118"/>
</dbReference>
<proteinExistence type="predicted"/>
<evidence type="ECO:0000313" key="1">
    <source>
        <dbReference type="Proteomes" id="UP000887569"/>
    </source>
</evidence>
<reference evidence="2 3" key="1">
    <citation type="submission" date="2022-11" db="UniProtKB">
        <authorList>
            <consortium name="WormBaseParasite"/>
        </authorList>
    </citation>
    <scope>IDENTIFICATION</scope>
</reference>
<accession>A0A915AWI7</accession>
<name>A0A915AWI7_PARUN</name>
<dbReference type="WBParaSite" id="PgR016_g118_t01">
    <property type="protein sequence ID" value="PgR016_g118_t01"/>
    <property type="gene ID" value="PgR016_g118"/>
</dbReference>
<dbReference type="AlphaFoldDB" id="A0A915AWI7"/>